<evidence type="ECO:0000313" key="14">
    <source>
        <dbReference type="EMBL" id="MFC3834307.1"/>
    </source>
</evidence>
<gene>
    <name evidence="14" type="ORF">ACFOSB_15750</name>
</gene>
<keyword evidence="2" id="KW-1003">Cell membrane</keyword>
<evidence type="ECO:0000256" key="12">
    <source>
        <dbReference type="ARBA" id="ARBA00025324"/>
    </source>
</evidence>
<evidence type="ECO:0000256" key="7">
    <source>
        <dbReference type="ARBA" id="ARBA00023136"/>
    </source>
</evidence>
<reference evidence="15" key="1">
    <citation type="journal article" date="2019" name="Int. J. Syst. Evol. Microbiol.">
        <title>The Global Catalogue of Microorganisms (GCM) 10K type strain sequencing project: providing services to taxonomists for standard genome sequencing and annotation.</title>
        <authorList>
            <consortium name="The Broad Institute Genomics Platform"/>
            <consortium name="The Broad Institute Genome Sequencing Center for Infectious Disease"/>
            <person name="Wu L."/>
            <person name="Ma J."/>
        </authorList>
    </citation>
    <scope>NUCLEOTIDE SEQUENCE [LARGE SCALE GENOMIC DNA]</scope>
    <source>
        <strain evidence="15">CCTCC AB 2017081</strain>
    </source>
</reference>
<dbReference type="RefSeq" id="WP_380102830.1">
    <property type="nucleotide sequence ID" value="NZ_JBHRZG010000022.1"/>
</dbReference>
<feature type="transmembrane region" description="Helical" evidence="13">
    <location>
        <begin position="145"/>
        <end position="163"/>
    </location>
</feature>
<comment type="function">
    <text evidence="12">Catalyzes the acylation of glycosyl-4,4'-diaponeurosporenoate, i.e. the esterification of glucose at the C6'' position with the carboxyl group of the C(15) fatty acid 12-methyltetradecanoic acid, to yield staphyloxanthin. This is the last step in the biosynthesis of this orange pigment, present in most staphylococci strains.</text>
</comment>
<evidence type="ECO:0000256" key="5">
    <source>
        <dbReference type="ARBA" id="ARBA00022729"/>
    </source>
</evidence>
<keyword evidence="4 13" id="KW-0812">Transmembrane</keyword>
<evidence type="ECO:0000256" key="6">
    <source>
        <dbReference type="ARBA" id="ARBA00022989"/>
    </source>
</evidence>
<keyword evidence="15" id="KW-1185">Reference proteome</keyword>
<comment type="similarity">
    <text evidence="10">Belongs to the acyltransferase CrtO family.</text>
</comment>
<evidence type="ECO:0000256" key="8">
    <source>
        <dbReference type="ARBA" id="ARBA00023315"/>
    </source>
</evidence>
<evidence type="ECO:0000313" key="15">
    <source>
        <dbReference type="Proteomes" id="UP001595803"/>
    </source>
</evidence>
<evidence type="ECO:0000256" key="2">
    <source>
        <dbReference type="ARBA" id="ARBA00022475"/>
    </source>
</evidence>
<dbReference type="Pfam" id="PF18927">
    <property type="entry name" value="CrtO"/>
    <property type="match status" value="1"/>
</dbReference>
<feature type="transmembrane region" description="Helical" evidence="13">
    <location>
        <begin position="121"/>
        <end position="139"/>
    </location>
</feature>
<evidence type="ECO:0000256" key="13">
    <source>
        <dbReference type="SAM" id="Phobius"/>
    </source>
</evidence>
<proteinExistence type="inferred from homology"/>
<name>A0ABV7ZCC9_9DEIO</name>
<dbReference type="EMBL" id="JBHRZG010000022">
    <property type="protein sequence ID" value="MFC3834307.1"/>
    <property type="molecule type" value="Genomic_DNA"/>
</dbReference>
<evidence type="ECO:0000256" key="9">
    <source>
        <dbReference type="ARBA" id="ARBA00023588"/>
    </source>
</evidence>
<evidence type="ECO:0000256" key="10">
    <source>
        <dbReference type="ARBA" id="ARBA00023603"/>
    </source>
</evidence>
<keyword evidence="5" id="KW-0732">Signal</keyword>
<comment type="pathway">
    <text evidence="9">Carotenoid biosynthesis; staphyloxanthin biosynthesis; staphyloxanthin from farnesyl diphosphate: step 5/5.</text>
</comment>
<keyword evidence="8" id="KW-0012">Acyltransferase</keyword>
<sequence>MKRPARPVVTRLSLRLGGVLVGAALVGRVTGWRRPVVAVALHAGLMRWAVDALPATQPALTAPYYRVRHGEPALYRRLGVYGYMRLLRRVGWERFRRGAVGFTGRRAALGRLNRATREAETNHVLLGLLGLILAAVAARRRWWDAAAWQVVLVVLLHGYPVMLQRTLRARVTRPEHG</sequence>
<dbReference type="Proteomes" id="UP001595803">
    <property type="component" value="Unassembled WGS sequence"/>
</dbReference>
<keyword evidence="7 13" id="KW-0472">Membrane</keyword>
<evidence type="ECO:0000256" key="3">
    <source>
        <dbReference type="ARBA" id="ARBA00022679"/>
    </source>
</evidence>
<organism evidence="14 15">
    <name type="scientific">Deinococcus rufus</name>
    <dbReference type="NCBI Taxonomy" id="2136097"/>
    <lineage>
        <taxon>Bacteria</taxon>
        <taxon>Thermotogati</taxon>
        <taxon>Deinococcota</taxon>
        <taxon>Deinococci</taxon>
        <taxon>Deinococcales</taxon>
        <taxon>Deinococcaceae</taxon>
        <taxon>Deinococcus</taxon>
    </lineage>
</organism>
<comment type="subcellular location">
    <subcellularLocation>
        <location evidence="1">Cell membrane</location>
        <topology evidence="1">Single-pass membrane protein</topology>
    </subcellularLocation>
</comment>
<comment type="caution">
    <text evidence="14">The sequence shown here is derived from an EMBL/GenBank/DDBJ whole genome shotgun (WGS) entry which is preliminary data.</text>
</comment>
<dbReference type="InterPro" id="IPR044021">
    <property type="entry name" value="CrtO"/>
</dbReference>
<evidence type="ECO:0000256" key="1">
    <source>
        <dbReference type="ARBA" id="ARBA00004162"/>
    </source>
</evidence>
<keyword evidence="3" id="KW-0808">Transferase</keyword>
<accession>A0ABV7ZCC9</accession>
<evidence type="ECO:0000256" key="11">
    <source>
        <dbReference type="ARBA" id="ARBA00023667"/>
    </source>
</evidence>
<keyword evidence="6 13" id="KW-1133">Transmembrane helix</keyword>
<evidence type="ECO:0000256" key="4">
    <source>
        <dbReference type="ARBA" id="ARBA00022692"/>
    </source>
</evidence>
<protein>
    <recommendedName>
        <fullName evidence="11">Glycosyl-4,4'-diaponeurosporenoate acyltransferase</fullName>
    </recommendedName>
</protein>